<dbReference type="Proteomes" id="UP000829291">
    <property type="component" value="Chromosome 2"/>
</dbReference>
<keyword evidence="2" id="KW-1185">Reference proteome</keyword>
<dbReference type="Pfam" id="PF22936">
    <property type="entry name" value="Pol_BBD"/>
    <property type="match status" value="1"/>
</dbReference>
<dbReference type="SUPFAM" id="SSF57756">
    <property type="entry name" value="Retrovirus zinc finger-like domains"/>
    <property type="match status" value="1"/>
</dbReference>
<dbReference type="GeneID" id="107217732"/>
<name>A0A6J0B767_NEOLC</name>
<dbReference type="InParanoid" id="A0A6J0B767"/>
<evidence type="ECO:0000313" key="2">
    <source>
        <dbReference type="Proteomes" id="UP000829291"/>
    </source>
</evidence>
<dbReference type="InterPro" id="IPR054722">
    <property type="entry name" value="PolX-like_BBD"/>
</dbReference>
<organism evidence="3">
    <name type="scientific">Neodiprion lecontei</name>
    <name type="common">Redheaded pine sawfly</name>
    <dbReference type="NCBI Taxonomy" id="441921"/>
    <lineage>
        <taxon>Eukaryota</taxon>
        <taxon>Metazoa</taxon>
        <taxon>Ecdysozoa</taxon>
        <taxon>Arthropoda</taxon>
        <taxon>Hexapoda</taxon>
        <taxon>Insecta</taxon>
        <taxon>Pterygota</taxon>
        <taxon>Neoptera</taxon>
        <taxon>Endopterygota</taxon>
        <taxon>Hymenoptera</taxon>
        <taxon>Tenthredinoidea</taxon>
        <taxon>Diprionidae</taxon>
        <taxon>Diprioninae</taxon>
        <taxon>Neodiprion</taxon>
    </lineage>
</organism>
<dbReference type="GO" id="GO:0008270">
    <property type="term" value="F:zinc ion binding"/>
    <property type="evidence" value="ECO:0007669"/>
    <property type="project" value="InterPro"/>
</dbReference>
<dbReference type="InterPro" id="IPR036875">
    <property type="entry name" value="Znf_CCHC_sf"/>
</dbReference>
<dbReference type="RefSeq" id="XP_015510860.1">
    <property type="nucleotide sequence ID" value="XM_015655374.1"/>
</dbReference>
<dbReference type="KEGG" id="nlo:107217732"/>
<evidence type="ECO:0000259" key="1">
    <source>
        <dbReference type="Pfam" id="PF22936"/>
    </source>
</evidence>
<dbReference type="AlphaFoldDB" id="A0A6J0B767"/>
<protein>
    <submittedName>
        <fullName evidence="3">Uncharacterized protein LOC107217732</fullName>
    </submittedName>
</protein>
<sequence length="217" mass="24344">MVKILARLTSKYSNLQTAWDSVDPERQTVENLQERLIGEARLDTDGNTASVLAVTRQSRSKGNADTKKKKRRTKKNVECFRCQTKVHYSSQCPQKKTESGNSVDNYAVMVVATDTHRNREASSRGSSAHMIFRRDWFYDFRATTGDKVSLGDNGECATTGIGKILIERLVDGEWKPAVLEDVLLVPGVKKNLYSVRAGVSRGLSVQFKNDKVELTRN</sequence>
<dbReference type="GO" id="GO:0003676">
    <property type="term" value="F:nucleic acid binding"/>
    <property type="evidence" value="ECO:0007669"/>
    <property type="project" value="InterPro"/>
</dbReference>
<dbReference type="OrthoDB" id="7697830at2759"/>
<dbReference type="Gene3D" id="4.10.60.10">
    <property type="entry name" value="Zinc finger, CCHC-type"/>
    <property type="match status" value="1"/>
</dbReference>
<reference evidence="3" key="1">
    <citation type="submission" date="2025-08" db="UniProtKB">
        <authorList>
            <consortium name="RefSeq"/>
        </authorList>
    </citation>
    <scope>IDENTIFICATION</scope>
    <source>
        <tissue evidence="3">Thorax and Abdomen</tissue>
    </source>
</reference>
<feature type="domain" description="Retrovirus-related Pol polyprotein from transposon TNT 1-94-like beta-barrel" evidence="1">
    <location>
        <begin position="125"/>
        <end position="202"/>
    </location>
</feature>
<evidence type="ECO:0000313" key="3">
    <source>
        <dbReference type="RefSeq" id="XP_015510860.1"/>
    </source>
</evidence>
<accession>A0A6J0B767</accession>
<gene>
    <name evidence="3" type="primary">LOC107217732</name>
</gene>
<proteinExistence type="predicted"/>